<keyword evidence="9 12" id="KW-0326">Glycosidase</keyword>
<reference evidence="16" key="1">
    <citation type="journal article" date="2020" name="Stud. Mycol.">
        <title>101 Dothideomycetes genomes: a test case for predicting lifestyles and emergence of pathogens.</title>
        <authorList>
            <person name="Haridas S."/>
            <person name="Albert R."/>
            <person name="Binder M."/>
            <person name="Bloem J."/>
            <person name="Labutti K."/>
            <person name="Salamov A."/>
            <person name="Andreopoulos B."/>
            <person name="Baker S."/>
            <person name="Barry K."/>
            <person name="Bills G."/>
            <person name="Bluhm B."/>
            <person name="Cannon C."/>
            <person name="Castanera R."/>
            <person name="Culley D."/>
            <person name="Daum C."/>
            <person name="Ezra D."/>
            <person name="Gonzalez J."/>
            <person name="Henrissat B."/>
            <person name="Kuo A."/>
            <person name="Liang C."/>
            <person name="Lipzen A."/>
            <person name="Lutzoni F."/>
            <person name="Magnuson J."/>
            <person name="Mondo S."/>
            <person name="Nolan M."/>
            <person name="Ohm R."/>
            <person name="Pangilinan J."/>
            <person name="Park H.-J."/>
            <person name="Ramirez L."/>
            <person name="Alfaro M."/>
            <person name="Sun H."/>
            <person name="Tritt A."/>
            <person name="Yoshinaga Y."/>
            <person name="Zwiers L.-H."/>
            <person name="Turgeon B."/>
            <person name="Goodwin S."/>
            <person name="Spatafora J."/>
            <person name="Crous P."/>
            <person name="Grigoriev I."/>
        </authorList>
    </citation>
    <scope>NUCLEOTIDE SEQUENCE</scope>
    <source>
        <strain evidence="16">CBS 125425</strain>
    </source>
</reference>
<sequence>MIMARLVVVLALLLLSNAPIALSWHGHRNSLLSHVKNPAASTRSVLDTCSVEYPCPNGACCGKNGLCGFSPEYCGDGCIGNCDQEWPPPTNASTHTKLSARDDYTCAPGRPCKNGACCGESGNCGYGPVYCGDGCSSNCNATAECGQYSKTPGKKCPLNTCCSQYGFCGTTKDFCDAKCQSNCVEHPKPPGGRGGNVLNRVIGYWESWNARSNCHNTQATDLPLEALTHVNYAFAYIDPKSFEITTMDSQTPTSTFQDVVSLKDLKPDLKVFVSIGGWTFSDNDTATQPVFGNIARSSDNRKKFADNLLKFMTGYGFDGVDLDWEYPGAPDRGGKDDDTKNYVELLKTLRSIFDNSGGRDLEITFTAPSSFWYLRWFDLPGMLKYADWVNLMSYDLHGVWDSSNPIGSIVQAHTNLTEIKLAVELFWRVDVPPSKIALGFGFYGRAFTLADPGCSAPGCAFSGGANKGVCTGTSGYLSYYEIQDILKKNKKRDVSVTWDKQAAVKYFSWDNNQWISYDDADSFKQKKDWANNIGFSGSLIWASDLDDYDNTAHKAFTGNNKIGSRYSLKKINNQQEYTETANSFLGQGCKFNEEVVDNVLSYDCGTGMELVGYDAHGCKGDKKHKDWTCGWPMCCPKSARMKDKCTWRGSGGDCNGQCHANEVKIGGSSWGGSPGESGTGRCSRGGKAFCCTAELEAVTHGCYWTSGCDNKACQPDEESVAHAFDINNECVEELPPLKRRDGGLSSLAPRASNSGQNYCCKKNKKAFDQCDWVGKGDCAQNTCGRGEITLATNDYGDSDVSCNWWRKKALCCTPNQDALNDPVCDADLCEGHESDCDDPESDESPLRKRSLFGTVLSDPHILQSRAVRPGAAKNRLLDLSRYAAGIAVQPLSLTSAPYPSGFGKLFEGGGLNTLSLKGGYMMKDTICTSLGVSVAFVGSIPKSTISYTGKLARWNTEHLREINSIDKLITTAASGLLSSGKKMATAPMKVTDIIKAWNSVYPAGATLHPLGATFVTGVPGFGTPDEYGNDWNNLRTPNMIFHTILGSNAYRYGLSYLPADMNIMKKLMLLGQNPIGIDPFTKALEAASSTDTKEAINAVSFLLTGLQKTFGTVNYYNDAYLAHYFDKADSDFYAAARDMATYFPGWENFPAILKEFDNDQLWYASTKAQNFMTARVGMILNTFKDVDPATAAEHVANLITTATFYAQNVKKLTFSKTNV</sequence>
<dbReference type="AlphaFoldDB" id="A0A9P4UU03"/>
<dbReference type="InterPro" id="IPR001579">
    <property type="entry name" value="Glyco_hydro_18_chit_AS"/>
</dbReference>
<dbReference type="PANTHER" id="PTHR47700:SF2">
    <property type="entry name" value="CHITINASE"/>
    <property type="match status" value="1"/>
</dbReference>
<feature type="disulfide bond" evidence="11">
    <location>
        <begin position="78"/>
        <end position="82"/>
    </location>
</feature>
<accession>A0A9P4UU03</accession>
<comment type="caution">
    <text evidence="16">The sequence shown here is derived from an EMBL/GenBank/DDBJ whole genome shotgun (WGS) entry which is preliminary data.</text>
</comment>
<dbReference type="Pfam" id="PF00704">
    <property type="entry name" value="Glyco_hydro_18"/>
    <property type="match status" value="1"/>
</dbReference>
<keyword evidence="8" id="KW-0119">Carbohydrate metabolism</keyword>
<dbReference type="Gene3D" id="3.30.60.10">
    <property type="entry name" value="Endochitinase-like"/>
    <property type="match status" value="2"/>
</dbReference>
<evidence type="ECO:0000256" key="12">
    <source>
        <dbReference type="RuleBase" id="RU000489"/>
    </source>
</evidence>
<evidence type="ECO:0000256" key="1">
    <source>
        <dbReference type="ARBA" id="ARBA00000822"/>
    </source>
</evidence>
<feature type="disulfide bond" evidence="11">
    <location>
        <begin position="179"/>
        <end position="183"/>
    </location>
</feature>
<dbReference type="InterPro" id="IPR018371">
    <property type="entry name" value="Chitin-binding_1_CS"/>
</dbReference>
<organism evidence="16 17">
    <name type="scientific">Polyplosphaeria fusca</name>
    <dbReference type="NCBI Taxonomy" id="682080"/>
    <lineage>
        <taxon>Eukaryota</taxon>
        <taxon>Fungi</taxon>
        <taxon>Dikarya</taxon>
        <taxon>Ascomycota</taxon>
        <taxon>Pezizomycotina</taxon>
        <taxon>Dothideomycetes</taxon>
        <taxon>Pleosporomycetidae</taxon>
        <taxon>Pleosporales</taxon>
        <taxon>Tetraplosphaeriaceae</taxon>
        <taxon>Polyplosphaeria</taxon>
    </lineage>
</organism>
<evidence type="ECO:0000259" key="15">
    <source>
        <dbReference type="PROSITE" id="PS51910"/>
    </source>
</evidence>
<dbReference type="EC" id="3.2.1.14" evidence="3"/>
<dbReference type="Pfam" id="PF00187">
    <property type="entry name" value="Chitin_bind_1"/>
    <property type="match status" value="1"/>
</dbReference>
<dbReference type="Gene3D" id="3.10.50.10">
    <property type="match status" value="1"/>
</dbReference>
<feature type="disulfide bond" evidence="11">
    <location>
        <begin position="156"/>
        <end position="168"/>
    </location>
</feature>
<dbReference type="OrthoDB" id="73875at2759"/>
<dbReference type="InterPro" id="IPR053214">
    <property type="entry name" value="LysM12-like"/>
</dbReference>
<dbReference type="InterPro" id="IPR011583">
    <property type="entry name" value="Chitinase_II/V-like_cat"/>
</dbReference>
<dbReference type="EMBL" id="ML996411">
    <property type="protein sequence ID" value="KAF2726674.1"/>
    <property type="molecule type" value="Genomic_DNA"/>
</dbReference>
<feature type="domain" description="Chitin-binding type-1" evidence="14">
    <location>
        <begin position="46"/>
        <end position="84"/>
    </location>
</feature>
<feature type="disulfide bond" evidence="11">
    <location>
        <begin position="161"/>
        <end position="175"/>
    </location>
</feature>
<evidence type="ECO:0000256" key="4">
    <source>
        <dbReference type="ARBA" id="ARBA00022669"/>
    </source>
</evidence>
<feature type="disulfide bond" evidence="11">
    <location>
        <begin position="60"/>
        <end position="74"/>
    </location>
</feature>
<feature type="disulfide bond" evidence="11">
    <location>
        <begin position="117"/>
        <end position="131"/>
    </location>
</feature>
<dbReference type="InterPro" id="IPR001223">
    <property type="entry name" value="Glyco_hydro18_cat"/>
</dbReference>
<keyword evidence="13" id="KW-0732">Signal</keyword>
<evidence type="ECO:0000256" key="5">
    <source>
        <dbReference type="ARBA" id="ARBA00022801"/>
    </source>
</evidence>
<keyword evidence="11" id="KW-1015">Disulfide bond</keyword>
<keyword evidence="6" id="KW-0146">Chitin degradation</keyword>
<dbReference type="InterPro" id="IPR036861">
    <property type="entry name" value="Endochitinase-like_sf"/>
</dbReference>
<protein>
    <recommendedName>
        <fullName evidence="3">chitinase</fullName>
        <ecNumber evidence="3">3.2.1.14</ecNumber>
    </recommendedName>
</protein>
<dbReference type="GO" id="GO:0008843">
    <property type="term" value="F:endochitinase activity"/>
    <property type="evidence" value="ECO:0007669"/>
    <property type="project" value="UniProtKB-EC"/>
</dbReference>
<evidence type="ECO:0000256" key="2">
    <source>
        <dbReference type="ARBA" id="ARBA00008682"/>
    </source>
</evidence>
<evidence type="ECO:0000256" key="8">
    <source>
        <dbReference type="ARBA" id="ARBA00023277"/>
    </source>
</evidence>
<feature type="signal peptide" evidence="13">
    <location>
        <begin position="1"/>
        <end position="23"/>
    </location>
</feature>
<dbReference type="PROSITE" id="PS51910">
    <property type="entry name" value="GH18_2"/>
    <property type="match status" value="1"/>
</dbReference>
<evidence type="ECO:0000256" key="10">
    <source>
        <dbReference type="ARBA" id="ARBA00023326"/>
    </source>
</evidence>
<keyword evidence="10" id="KW-0624">Polysaccharide degradation</keyword>
<feature type="domain" description="GH18" evidence="15">
    <location>
        <begin position="199"/>
        <end position="559"/>
    </location>
</feature>
<comment type="caution">
    <text evidence="11">Lacks conserved residue(s) required for the propagation of feature annotation.</text>
</comment>
<keyword evidence="5 12" id="KW-0378">Hydrolase</keyword>
<evidence type="ECO:0000256" key="11">
    <source>
        <dbReference type="PROSITE-ProRule" id="PRU00261"/>
    </source>
</evidence>
<dbReference type="PANTHER" id="PTHR47700">
    <property type="entry name" value="V CHITINASE, PUTATIVE (AFU_ORTHOLOGUE AFUA_6G13720)-RELATED"/>
    <property type="match status" value="1"/>
</dbReference>
<dbReference type="PROSITE" id="PS01095">
    <property type="entry name" value="GH18_1"/>
    <property type="match status" value="1"/>
</dbReference>
<keyword evidence="7" id="KW-0843">Virulence</keyword>
<evidence type="ECO:0000313" key="17">
    <source>
        <dbReference type="Proteomes" id="UP000799444"/>
    </source>
</evidence>
<feature type="domain" description="Chitin-binding type-1" evidence="14">
    <location>
        <begin position="142"/>
        <end position="185"/>
    </location>
</feature>
<evidence type="ECO:0000256" key="3">
    <source>
        <dbReference type="ARBA" id="ARBA00012729"/>
    </source>
</evidence>
<dbReference type="SMART" id="SM00636">
    <property type="entry name" value="Glyco_18"/>
    <property type="match status" value="1"/>
</dbReference>
<dbReference type="SUPFAM" id="SSF54556">
    <property type="entry name" value="Chitinase insertion domain"/>
    <property type="match status" value="1"/>
</dbReference>
<keyword evidence="4 11" id="KW-0147">Chitin-binding</keyword>
<evidence type="ECO:0000256" key="6">
    <source>
        <dbReference type="ARBA" id="ARBA00023024"/>
    </source>
</evidence>
<dbReference type="SMART" id="SM00270">
    <property type="entry name" value="ChtBD1"/>
    <property type="match status" value="3"/>
</dbReference>
<dbReference type="PROSITE" id="PS50941">
    <property type="entry name" value="CHIT_BIND_I_2"/>
    <property type="match status" value="3"/>
</dbReference>
<evidence type="ECO:0000256" key="9">
    <source>
        <dbReference type="ARBA" id="ARBA00023295"/>
    </source>
</evidence>
<name>A0A9P4UU03_9PLEO</name>
<dbReference type="PROSITE" id="PS00026">
    <property type="entry name" value="CHIT_BIND_I_1"/>
    <property type="match status" value="1"/>
</dbReference>
<feature type="domain" description="Chitin-binding type-1" evidence="14">
    <location>
        <begin position="103"/>
        <end position="141"/>
    </location>
</feature>
<dbReference type="GO" id="GO:0000272">
    <property type="term" value="P:polysaccharide catabolic process"/>
    <property type="evidence" value="ECO:0007669"/>
    <property type="project" value="UniProtKB-KW"/>
</dbReference>
<comment type="similarity">
    <text evidence="2">Belongs to the glycosyl hydrolase 18 family. Chitinase class V subfamily.</text>
</comment>
<dbReference type="InterPro" id="IPR001002">
    <property type="entry name" value="Chitin-bd_1"/>
</dbReference>
<evidence type="ECO:0000259" key="14">
    <source>
        <dbReference type="PROSITE" id="PS50941"/>
    </source>
</evidence>
<comment type="catalytic activity">
    <reaction evidence="1">
        <text>Random endo-hydrolysis of N-acetyl-beta-D-glucosaminide (1-&gt;4)-beta-linkages in chitin and chitodextrins.</text>
        <dbReference type="EC" id="3.2.1.14"/>
    </reaction>
</comment>
<evidence type="ECO:0000313" key="16">
    <source>
        <dbReference type="EMBL" id="KAF2726674.1"/>
    </source>
</evidence>
<feature type="disulfide bond" evidence="11">
    <location>
        <begin position="112"/>
        <end position="124"/>
    </location>
</feature>
<dbReference type="Proteomes" id="UP000799444">
    <property type="component" value="Unassembled WGS sequence"/>
</dbReference>
<feature type="disulfide bond" evidence="11">
    <location>
        <begin position="55"/>
        <end position="67"/>
    </location>
</feature>
<gene>
    <name evidence="16" type="ORF">EJ04DRAFT_506867</name>
</gene>
<evidence type="ECO:0000256" key="7">
    <source>
        <dbReference type="ARBA" id="ARBA00023026"/>
    </source>
</evidence>
<dbReference type="Gene3D" id="3.20.20.80">
    <property type="entry name" value="Glycosidases"/>
    <property type="match status" value="1"/>
</dbReference>
<dbReference type="SUPFAM" id="SSF57016">
    <property type="entry name" value="Plant lectins/antimicrobial peptides"/>
    <property type="match status" value="2"/>
</dbReference>
<feature type="disulfide bond" evidence="11">
    <location>
        <begin position="135"/>
        <end position="139"/>
    </location>
</feature>
<dbReference type="InterPro" id="IPR017853">
    <property type="entry name" value="GH"/>
</dbReference>
<dbReference type="SUPFAM" id="SSF51445">
    <property type="entry name" value="(Trans)glycosidases"/>
    <property type="match status" value="1"/>
</dbReference>
<keyword evidence="17" id="KW-1185">Reference proteome</keyword>
<evidence type="ECO:0000256" key="13">
    <source>
        <dbReference type="SAM" id="SignalP"/>
    </source>
</evidence>
<feature type="chain" id="PRO_5040303439" description="chitinase" evidence="13">
    <location>
        <begin position="24"/>
        <end position="1219"/>
    </location>
</feature>
<dbReference type="InterPro" id="IPR029070">
    <property type="entry name" value="Chitinase_insertion_sf"/>
</dbReference>
<dbReference type="CDD" id="cd00035">
    <property type="entry name" value="ChtBD1"/>
    <property type="match status" value="1"/>
</dbReference>
<dbReference type="GO" id="GO:0008061">
    <property type="term" value="F:chitin binding"/>
    <property type="evidence" value="ECO:0007669"/>
    <property type="project" value="UniProtKB-UniRule"/>
</dbReference>
<proteinExistence type="inferred from homology"/>
<dbReference type="GO" id="GO:0006032">
    <property type="term" value="P:chitin catabolic process"/>
    <property type="evidence" value="ECO:0007669"/>
    <property type="project" value="UniProtKB-KW"/>
</dbReference>